<dbReference type="NCBIfam" id="NF003163">
    <property type="entry name" value="PRK04143.1"/>
    <property type="match status" value="1"/>
</dbReference>
<dbReference type="InterPro" id="IPR043472">
    <property type="entry name" value="Macro_dom-like"/>
</dbReference>
<dbReference type="SMART" id="SM00506">
    <property type="entry name" value="A1pp"/>
    <property type="match status" value="1"/>
</dbReference>
<dbReference type="CDD" id="cd02908">
    <property type="entry name" value="Macro_OAADPr_deacetylase"/>
    <property type="match status" value="1"/>
</dbReference>
<dbReference type="AlphaFoldDB" id="A0A2A2I9Z2"/>
<dbReference type="PANTHER" id="PTHR11106:SF27">
    <property type="entry name" value="MACRO DOMAIN-CONTAINING PROTEIN"/>
    <property type="match status" value="1"/>
</dbReference>
<dbReference type="Pfam" id="PF01661">
    <property type="entry name" value="Macro"/>
    <property type="match status" value="1"/>
</dbReference>
<dbReference type="EMBL" id="NPOA01000015">
    <property type="protein sequence ID" value="PAV28146.1"/>
    <property type="molecule type" value="Genomic_DNA"/>
</dbReference>
<gene>
    <name evidence="2" type="ORF">CIL05_18755</name>
</gene>
<dbReference type="Proteomes" id="UP000218887">
    <property type="component" value="Unassembled WGS sequence"/>
</dbReference>
<reference evidence="2 3" key="1">
    <citation type="submission" date="2017-08" db="EMBL/GenBank/DDBJ databases">
        <title>Virgibacillus indicus sp. nov. and Virgibacillus profoundi sp. nov, two moderately halophilic bacteria isolated from marine sediment by using the Microfluidic Streak Plate.</title>
        <authorList>
            <person name="Xu B."/>
            <person name="Hu B."/>
            <person name="Wang J."/>
            <person name="Zhu Y."/>
            <person name="Huang L."/>
            <person name="Du W."/>
            <person name="Huang Y."/>
        </authorList>
    </citation>
    <scope>NUCLEOTIDE SEQUENCE [LARGE SCALE GENOMIC DNA]</scope>
    <source>
        <strain evidence="2 3">IO3-P3-H5</strain>
    </source>
</reference>
<evidence type="ECO:0000259" key="1">
    <source>
        <dbReference type="PROSITE" id="PS51154"/>
    </source>
</evidence>
<keyword evidence="3" id="KW-1185">Reference proteome</keyword>
<evidence type="ECO:0000313" key="3">
    <source>
        <dbReference type="Proteomes" id="UP000218887"/>
    </source>
</evidence>
<evidence type="ECO:0000313" key="2">
    <source>
        <dbReference type="EMBL" id="PAV28146.1"/>
    </source>
</evidence>
<feature type="domain" description="Macro" evidence="1">
    <location>
        <begin position="73"/>
        <end position="264"/>
    </location>
</feature>
<dbReference type="InterPro" id="IPR002589">
    <property type="entry name" value="Macro_dom"/>
</dbReference>
<sequence>MDQEARLDYLIDYLLNENPNTKEQMMQYKTNTVEEKITLFWGLCNIRKPDPVRGEFTEVQDAFLTQWNNERHVTTLHDLEAAGPQLYLWQGDITSLAVDAIVNAANSEMLGCTQANHHCIDNIIHTRSGVQLRLDCDVLIKEQGRKEPIGKAKITKAYNLPANYVIHTVGPFINQRGVSPLKEQLLASSYYSCLALADENQLGSLAFCCISTGEFNFPNQRAAEIAIQTVKKYIRNTGSKLHIIFNVFKDEDLKIYQSILTQRE</sequence>
<dbReference type="RefSeq" id="WP_095657074.1">
    <property type="nucleotide sequence ID" value="NZ_NPOA01000015.1"/>
</dbReference>
<dbReference type="SUPFAM" id="SSF52949">
    <property type="entry name" value="Macro domain-like"/>
    <property type="match status" value="1"/>
</dbReference>
<protein>
    <recommendedName>
        <fullName evidence="1">Macro domain-containing protein</fullName>
    </recommendedName>
</protein>
<dbReference type="PANTHER" id="PTHR11106">
    <property type="entry name" value="GANGLIOSIDE INDUCED DIFFERENTIATION ASSOCIATED PROTEIN 2-RELATED"/>
    <property type="match status" value="1"/>
</dbReference>
<accession>A0A2A2I9Z2</accession>
<dbReference type="Gene3D" id="3.40.220.10">
    <property type="entry name" value="Leucine Aminopeptidase, subunit E, domain 1"/>
    <property type="match status" value="1"/>
</dbReference>
<comment type="caution">
    <text evidence="2">The sequence shown here is derived from an EMBL/GenBank/DDBJ whole genome shotgun (WGS) entry which is preliminary data.</text>
</comment>
<organism evidence="2 3">
    <name type="scientific">Virgibacillus profundi</name>
    <dbReference type="NCBI Taxonomy" id="2024555"/>
    <lineage>
        <taxon>Bacteria</taxon>
        <taxon>Bacillati</taxon>
        <taxon>Bacillota</taxon>
        <taxon>Bacilli</taxon>
        <taxon>Bacillales</taxon>
        <taxon>Bacillaceae</taxon>
        <taxon>Virgibacillus</taxon>
    </lineage>
</organism>
<proteinExistence type="predicted"/>
<dbReference type="PROSITE" id="PS51154">
    <property type="entry name" value="MACRO"/>
    <property type="match status" value="1"/>
</dbReference>
<dbReference type="OrthoDB" id="6194521at2"/>
<name>A0A2A2I9Z2_9BACI</name>